<evidence type="ECO:0000256" key="3">
    <source>
        <dbReference type="ARBA" id="ARBA00022989"/>
    </source>
</evidence>
<feature type="domain" description="Major facilitator superfamily (MFS) profile" evidence="7">
    <location>
        <begin position="65"/>
        <end position="499"/>
    </location>
</feature>
<reference evidence="8" key="1">
    <citation type="submission" date="2023-01" db="EMBL/GenBank/DDBJ databases">
        <title>Colletotrichum chrysophilum M932 genome sequence.</title>
        <authorList>
            <person name="Baroncelli R."/>
        </authorList>
    </citation>
    <scope>NUCLEOTIDE SEQUENCE</scope>
    <source>
        <strain evidence="8">M932</strain>
    </source>
</reference>
<comment type="caution">
    <text evidence="8">The sequence shown here is derived from an EMBL/GenBank/DDBJ whole genome shotgun (WGS) entry which is preliminary data.</text>
</comment>
<evidence type="ECO:0000313" key="8">
    <source>
        <dbReference type="EMBL" id="KAK1856001.1"/>
    </source>
</evidence>
<organism evidence="8 9">
    <name type="scientific">Colletotrichum chrysophilum</name>
    <dbReference type="NCBI Taxonomy" id="1836956"/>
    <lineage>
        <taxon>Eukaryota</taxon>
        <taxon>Fungi</taxon>
        <taxon>Dikarya</taxon>
        <taxon>Ascomycota</taxon>
        <taxon>Pezizomycotina</taxon>
        <taxon>Sordariomycetes</taxon>
        <taxon>Hypocreomycetidae</taxon>
        <taxon>Glomerellales</taxon>
        <taxon>Glomerellaceae</taxon>
        <taxon>Colletotrichum</taxon>
        <taxon>Colletotrichum gloeosporioides species complex</taxon>
    </lineage>
</organism>
<evidence type="ECO:0000256" key="6">
    <source>
        <dbReference type="SAM" id="Phobius"/>
    </source>
</evidence>
<gene>
    <name evidence="8" type="ORF">CCHR01_01383</name>
</gene>
<dbReference type="EMBL" id="JAQOWY010000014">
    <property type="protein sequence ID" value="KAK1856001.1"/>
    <property type="molecule type" value="Genomic_DNA"/>
</dbReference>
<evidence type="ECO:0000256" key="1">
    <source>
        <dbReference type="ARBA" id="ARBA00004141"/>
    </source>
</evidence>
<dbReference type="Gene3D" id="1.20.1250.20">
    <property type="entry name" value="MFS general substrate transporter like domains"/>
    <property type="match status" value="1"/>
</dbReference>
<sequence length="509" mass="55306">MALASYPPAQPPPGLEPPSEDIEKQSGNDTTSLEDGTQAQQPLAWDDPREKRNPRNWSHLVKVLHTMIPCFLAFEITFSTSITVPATAQIMTEFSVSRTRSLLPLTLYTLGIAVGPVFIAPFSEVFGRKWIYFSTCTFLLAFLGGASAVRSFSGLLACRFLAGILGSAGIAVGAGTIADIWGLGGGAGASLLFILGPFLGPTLGPLAGAYVLQNRGGDWRWTQYVLLMVGAPIWVASLLMRETSKAWILRREMGEHQDITLSRLGTLAKGAVMRPTKMLFTEIIVSSLAIYSAFAYAMIFSYFASCSYILQKLYGFNLQEVGLSFISIIIGYILATIMYGVFDARFRGPALKAGTATPEQRLYAALVGSVLLPVGLFWYAWEAHAGGNWAALVAAGIPFGMGAFSLFVRTHRVSSDLVPNMIQLSVITYMVDFYGAKAAASALAANGILRYILGAVFPLFTIQMYEKLGVHWAGSVFAFLSLPLLPIPWLLLKYGPRLRQRSKFVTSNP</sequence>
<feature type="compositionally biased region" description="Polar residues" evidence="5">
    <location>
        <begin position="27"/>
        <end position="41"/>
    </location>
</feature>
<dbReference type="PANTHER" id="PTHR23502">
    <property type="entry name" value="MAJOR FACILITATOR SUPERFAMILY"/>
    <property type="match status" value="1"/>
</dbReference>
<feature type="transmembrane region" description="Helical" evidence="6">
    <location>
        <begin position="160"/>
        <end position="184"/>
    </location>
</feature>
<dbReference type="PROSITE" id="PS00216">
    <property type="entry name" value="SUGAR_TRANSPORT_1"/>
    <property type="match status" value="1"/>
</dbReference>
<feature type="transmembrane region" description="Helical" evidence="6">
    <location>
        <begin position="429"/>
        <end position="452"/>
    </location>
</feature>
<feature type="transmembrane region" description="Helical" evidence="6">
    <location>
        <begin position="102"/>
        <end position="123"/>
    </location>
</feature>
<feature type="transmembrane region" description="Helical" evidence="6">
    <location>
        <begin position="191"/>
        <end position="212"/>
    </location>
</feature>
<dbReference type="Pfam" id="PF07690">
    <property type="entry name" value="MFS_1"/>
    <property type="match status" value="1"/>
</dbReference>
<evidence type="ECO:0000256" key="5">
    <source>
        <dbReference type="SAM" id="MobiDB-lite"/>
    </source>
</evidence>
<evidence type="ECO:0000256" key="4">
    <source>
        <dbReference type="ARBA" id="ARBA00023136"/>
    </source>
</evidence>
<dbReference type="GO" id="GO:0140115">
    <property type="term" value="P:export across plasma membrane"/>
    <property type="evidence" value="ECO:0007669"/>
    <property type="project" value="UniProtKB-ARBA"/>
</dbReference>
<name>A0AAD9AWQ7_9PEZI</name>
<protein>
    <submittedName>
        <fullName evidence="8">MFS polyamine</fullName>
    </submittedName>
</protein>
<feature type="transmembrane region" description="Helical" evidence="6">
    <location>
        <begin position="224"/>
        <end position="241"/>
    </location>
</feature>
<dbReference type="InterPro" id="IPR005829">
    <property type="entry name" value="Sugar_transporter_CS"/>
</dbReference>
<dbReference type="GO" id="GO:0015606">
    <property type="term" value="F:spermidine transmembrane transporter activity"/>
    <property type="evidence" value="ECO:0007669"/>
    <property type="project" value="TreeGrafter"/>
</dbReference>
<dbReference type="AlphaFoldDB" id="A0AAD9AWQ7"/>
<dbReference type="PROSITE" id="PS50850">
    <property type="entry name" value="MFS"/>
    <property type="match status" value="1"/>
</dbReference>
<dbReference type="GO" id="GO:0042908">
    <property type="term" value="P:xenobiotic transport"/>
    <property type="evidence" value="ECO:0007669"/>
    <property type="project" value="UniProtKB-ARBA"/>
</dbReference>
<proteinExistence type="predicted"/>
<keyword evidence="9" id="KW-1185">Reference proteome</keyword>
<comment type="subcellular location">
    <subcellularLocation>
        <location evidence="1">Membrane</location>
        <topology evidence="1">Multi-pass membrane protein</topology>
    </subcellularLocation>
</comment>
<dbReference type="Proteomes" id="UP001243330">
    <property type="component" value="Unassembled WGS sequence"/>
</dbReference>
<dbReference type="GO" id="GO:0005886">
    <property type="term" value="C:plasma membrane"/>
    <property type="evidence" value="ECO:0007669"/>
    <property type="project" value="TreeGrafter"/>
</dbReference>
<feature type="transmembrane region" description="Helical" evidence="6">
    <location>
        <begin position="387"/>
        <end position="408"/>
    </location>
</feature>
<feature type="transmembrane region" description="Helical" evidence="6">
    <location>
        <begin position="472"/>
        <end position="492"/>
    </location>
</feature>
<keyword evidence="3 6" id="KW-1133">Transmembrane helix</keyword>
<feature type="transmembrane region" description="Helical" evidence="6">
    <location>
        <begin position="322"/>
        <end position="342"/>
    </location>
</feature>
<dbReference type="SUPFAM" id="SSF103473">
    <property type="entry name" value="MFS general substrate transporter"/>
    <property type="match status" value="1"/>
</dbReference>
<feature type="transmembrane region" description="Helical" evidence="6">
    <location>
        <begin position="130"/>
        <end position="148"/>
    </location>
</feature>
<evidence type="ECO:0000259" key="7">
    <source>
        <dbReference type="PROSITE" id="PS50850"/>
    </source>
</evidence>
<feature type="region of interest" description="Disordered" evidence="5">
    <location>
        <begin position="1"/>
        <end position="51"/>
    </location>
</feature>
<keyword evidence="2 6" id="KW-0812">Transmembrane</keyword>
<evidence type="ECO:0000256" key="2">
    <source>
        <dbReference type="ARBA" id="ARBA00022692"/>
    </source>
</evidence>
<dbReference type="PANTHER" id="PTHR23502:SF182">
    <property type="entry name" value="POLYAMINE TRANSPORTER, PUTATIVE-RELATED"/>
    <property type="match status" value="1"/>
</dbReference>
<accession>A0AAD9AWQ7</accession>
<feature type="transmembrane region" description="Helical" evidence="6">
    <location>
        <begin position="362"/>
        <end position="381"/>
    </location>
</feature>
<dbReference type="InterPro" id="IPR020846">
    <property type="entry name" value="MFS_dom"/>
</dbReference>
<feature type="transmembrane region" description="Helical" evidence="6">
    <location>
        <begin position="283"/>
        <end position="310"/>
    </location>
</feature>
<dbReference type="InterPro" id="IPR036259">
    <property type="entry name" value="MFS_trans_sf"/>
</dbReference>
<dbReference type="InterPro" id="IPR011701">
    <property type="entry name" value="MFS"/>
</dbReference>
<keyword evidence="4 6" id="KW-0472">Membrane</keyword>
<dbReference type="GO" id="GO:0000297">
    <property type="term" value="F:spermine transmembrane transporter activity"/>
    <property type="evidence" value="ECO:0007669"/>
    <property type="project" value="TreeGrafter"/>
</dbReference>
<evidence type="ECO:0000313" key="9">
    <source>
        <dbReference type="Proteomes" id="UP001243330"/>
    </source>
</evidence>